<evidence type="ECO:0000256" key="20">
    <source>
        <dbReference type="ARBA" id="ARBA00040123"/>
    </source>
</evidence>
<evidence type="ECO:0000256" key="9">
    <source>
        <dbReference type="ARBA" id="ARBA00022801"/>
    </source>
</evidence>
<evidence type="ECO:0000256" key="18">
    <source>
        <dbReference type="ARBA" id="ARBA00038456"/>
    </source>
</evidence>
<evidence type="ECO:0000259" key="27">
    <source>
        <dbReference type="Pfam" id="PF03061"/>
    </source>
</evidence>
<keyword evidence="13" id="KW-0496">Mitochondrion</keyword>
<dbReference type="GO" id="GO:0016787">
    <property type="term" value="F:hydrolase activity"/>
    <property type="evidence" value="ECO:0007669"/>
    <property type="project" value="UniProtKB-KW"/>
</dbReference>
<keyword evidence="11" id="KW-0809">Transit peptide</keyword>
<evidence type="ECO:0000256" key="13">
    <source>
        <dbReference type="ARBA" id="ARBA00023128"/>
    </source>
</evidence>
<evidence type="ECO:0000256" key="1">
    <source>
        <dbReference type="ARBA" id="ARBA00004496"/>
    </source>
</evidence>
<evidence type="ECO:0000256" key="5">
    <source>
        <dbReference type="ARBA" id="ARBA00022475"/>
    </source>
</evidence>
<evidence type="ECO:0000256" key="12">
    <source>
        <dbReference type="ARBA" id="ARBA00023098"/>
    </source>
</evidence>
<dbReference type="GO" id="GO:0005758">
    <property type="term" value="C:mitochondrial intermembrane space"/>
    <property type="evidence" value="ECO:0007669"/>
    <property type="project" value="UniProtKB-SubCell"/>
</dbReference>
<dbReference type="AlphaFoldDB" id="A0A381S2L7"/>
<comment type="catalytic activity">
    <reaction evidence="17">
        <text>(9Z)-octadecenoyl-CoA + H2O = (9Z)-octadecenoate + CoA + H(+)</text>
        <dbReference type="Rhea" id="RHEA:40139"/>
        <dbReference type="ChEBI" id="CHEBI:15377"/>
        <dbReference type="ChEBI" id="CHEBI:15378"/>
        <dbReference type="ChEBI" id="CHEBI:30823"/>
        <dbReference type="ChEBI" id="CHEBI:57287"/>
        <dbReference type="ChEBI" id="CHEBI:57387"/>
    </reaction>
    <physiologicalReaction direction="left-to-right" evidence="17">
        <dbReference type="Rhea" id="RHEA:40140"/>
    </physiologicalReaction>
</comment>
<dbReference type="GO" id="GO:0006915">
    <property type="term" value="P:apoptotic process"/>
    <property type="evidence" value="ECO:0007669"/>
    <property type="project" value="UniProtKB-KW"/>
</dbReference>
<comment type="catalytic activity">
    <reaction evidence="16">
        <text>(5Z,8Z,11Z,14Z)-eicosatetraenoyl-CoA + H2O = (5Z,8Z,11Z,14Z)-eicosatetraenoate + CoA + H(+)</text>
        <dbReference type="Rhea" id="RHEA:40151"/>
        <dbReference type="ChEBI" id="CHEBI:15377"/>
        <dbReference type="ChEBI" id="CHEBI:15378"/>
        <dbReference type="ChEBI" id="CHEBI:32395"/>
        <dbReference type="ChEBI" id="CHEBI:57287"/>
        <dbReference type="ChEBI" id="CHEBI:57368"/>
    </reaction>
    <physiologicalReaction direction="left-to-right" evidence="16">
        <dbReference type="Rhea" id="RHEA:40152"/>
    </physiologicalReaction>
</comment>
<dbReference type="EMBL" id="UINC01002596">
    <property type="protein sequence ID" value="SUZ98345.1"/>
    <property type="molecule type" value="Genomic_DNA"/>
</dbReference>
<dbReference type="Pfam" id="PF03061">
    <property type="entry name" value="4HBT"/>
    <property type="match status" value="1"/>
</dbReference>
<evidence type="ECO:0000256" key="10">
    <source>
        <dbReference type="ARBA" id="ARBA00022832"/>
    </source>
</evidence>
<evidence type="ECO:0000256" key="4">
    <source>
        <dbReference type="ARBA" id="ARBA00004637"/>
    </source>
</evidence>
<evidence type="ECO:0000256" key="7">
    <source>
        <dbReference type="ARBA" id="ARBA00022703"/>
    </source>
</evidence>
<reference evidence="28" key="1">
    <citation type="submission" date="2018-05" db="EMBL/GenBank/DDBJ databases">
        <authorList>
            <person name="Lanie J.A."/>
            <person name="Ng W.-L."/>
            <person name="Kazmierczak K.M."/>
            <person name="Andrzejewski T.M."/>
            <person name="Davidsen T.M."/>
            <person name="Wayne K.J."/>
            <person name="Tettelin H."/>
            <person name="Glass J.I."/>
            <person name="Rusch D."/>
            <person name="Podicherti R."/>
            <person name="Tsui H.-C.T."/>
            <person name="Winkler M.E."/>
        </authorList>
    </citation>
    <scope>NUCLEOTIDE SEQUENCE</scope>
</reference>
<comment type="catalytic activity">
    <reaction evidence="23">
        <text>hexadecanoyl-CoA + H2O = hexadecanoate + CoA + H(+)</text>
        <dbReference type="Rhea" id="RHEA:16645"/>
        <dbReference type="ChEBI" id="CHEBI:7896"/>
        <dbReference type="ChEBI" id="CHEBI:15377"/>
        <dbReference type="ChEBI" id="CHEBI:15378"/>
        <dbReference type="ChEBI" id="CHEBI:57287"/>
        <dbReference type="ChEBI" id="CHEBI:57379"/>
        <dbReference type="EC" id="3.1.2.2"/>
    </reaction>
    <physiologicalReaction direction="left-to-right" evidence="23">
        <dbReference type="Rhea" id="RHEA:16646"/>
    </physiologicalReaction>
</comment>
<dbReference type="InterPro" id="IPR052365">
    <property type="entry name" value="THEM4/THEM5_acyl-CoA_thioest"/>
</dbReference>
<name>A0A381S2L7_9ZZZZ</name>
<keyword evidence="14" id="KW-0472">Membrane</keyword>
<dbReference type="GO" id="GO:0005743">
    <property type="term" value="C:mitochondrial inner membrane"/>
    <property type="evidence" value="ECO:0007669"/>
    <property type="project" value="UniProtKB-SubCell"/>
</dbReference>
<dbReference type="PANTHER" id="PTHR12418">
    <property type="entry name" value="ACYL-COENZYME A THIOESTERASE THEM4"/>
    <property type="match status" value="1"/>
</dbReference>
<evidence type="ECO:0000256" key="17">
    <source>
        <dbReference type="ARBA" id="ARBA00037002"/>
    </source>
</evidence>
<dbReference type="GO" id="GO:0032587">
    <property type="term" value="C:ruffle membrane"/>
    <property type="evidence" value="ECO:0007669"/>
    <property type="project" value="UniProtKB-SubCell"/>
</dbReference>
<keyword evidence="9" id="KW-0378">Hydrolase</keyword>
<evidence type="ECO:0000256" key="21">
    <source>
        <dbReference type="ARBA" id="ARBA00043210"/>
    </source>
</evidence>
<dbReference type="EC" id="3.1.2.2" evidence="19"/>
<comment type="catalytic activity">
    <reaction evidence="26">
        <text>tetradecanoyl-CoA + H2O = tetradecanoate + CoA + H(+)</text>
        <dbReference type="Rhea" id="RHEA:40119"/>
        <dbReference type="ChEBI" id="CHEBI:15377"/>
        <dbReference type="ChEBI" id="CHEBI:15378"/>
        <dbReference type="ChEBI" id="CHEBI:30807"/>
        <dbReference type="ChEBI" id="CHEBI:57287"/>
        <dbReference type="ChEBI" id="CHEBI:57385"/>
    </reaction>
    <physiologicalReaction direction="left-to-right" evidence="26">
        <dbReference type="Rhea" id="RHEA:40120"/>
    </physiologicalReaction>
</comment>
<evidence type="ECO:0000256" key="19">
    <source>
        <dbReference type="ARBA" id="ARBA00038848"/>
    </source>
</evidence>
<evidence type="ECO:0000256" key="22">
    <source>
        <dbReference type="ARBA" id="ARBA00047588"/>
    </source>
</evidence>
<keyword evidence="8" id="KW-0999">Mitochondrion inner membrane</keyword>
<comment type="subcellular location">
    <subcellularLocation>
        <location evidence="3">Cell projection</location>
        <location evidence="3">Ruffle membrane</location>
    </subcellularLocation>
    <subcellularLocation>
        <location evidence="1">Cytoplasm</location>
    </subcellularLocation>
    <subcellularLocation>
        <location evidence="4">Mitochondrion inner membrane</location>
        <topology evidence="4">Peripheral membrane protein</topology>
    </subcellularLocation>
    <subcellularLocation>
        <location evidence="2">Mitochondrion intermembrane space</location>
    </subcellularLocation>
</comment>
<evidence type="ECO:0000313" key="28">
    <source>
        <dbReference type="EMBL" id="SUZ98345.1"/>
    </source>
</evidence>
<organism evidence="28">
    <name type="scientific">marine metagenome</name>
    <dbReference type="NCBI Taxonomy" id="408172"/>
    <lineage>
        <taxon>unclassified sequences</taxon>
        <taxon>metagenomes</taxon>
        <taxon>ecological metagenomes</taxon>
    </lineage>
</organism>
<evidence type="ECO:0000256" key="25">
    <source>
        <dbReference type="ARBA" id="ARBA00048074"/>
    </source>
</evidence>
<keyword evidence="7" id="KW-0053">Apoptosis</keyword>
<dbReference type="InterPro" id="IPR029069">
    <property type="entry name" value="HotDog_dom_sf"/>
</dbReference>
<keyword evidence="6" id="KW-0963">Cytoplasm</keyword>
<keyword evidence="5" id="KW-1003">Cell membrane</keyword>
<dbReference type="Gene3D" id="3.10.129.10">
    <property type="entry name" value="Hotdog Thioesterase"/>
    <property type="match status" value="1"/>
</dbReference>
<evidence type="ECO:0000256" key="16">
    <source>
        <dbReference type="ARBA" id="ARBA00035852"/>
    </source>
</evidence>
<evidence type="ECO:0000256" key="15">
    <source>
        <dbReference type="ARBA" id="ARBA00023273"/>
    </source>
</evidence>
<comment type="catalytic activity">
    <reaction evidence="24">
        <text>decanoyl-CoA + H2O = decanoate + CoA + H(+)</text>
        <dbReference type="Rhea" id="RHEA:40059"/>
        <dbReference type="ChEBI" id="CHEBI:15377"/>
        <dbReference type="ChEBI" id="CHEBI:15378"/>
        <dbReference type="ChEBI" id="CHEBI:27689"/>
        <dbReference type="ChEBI" id="CHEBI:57287"/>
        <dbReference type="ChEBI" id="CHEBI:61430"/>
    </reaction>
    <physiologicalReaction direction="left-to-right" evidence="24">
        <dbReference type="Rhea" id="RHEA:40060"/>
    </physiologicalReaction>
</comment>
<dbReference type="GO" id="GO:0006631">
    <property type="term" value="P:fatty acid metabolic process"/>
    <property type="evidence" value="ECO:0007669"/>
    <property type="project" value="UniProtKB-KW"/>
</dbReference>
<keyword evidence="15" id="KW-0966">Cell projection</keyword>
<evidence type="ECO:0000256" key="6">
    <source>
        <dbReference type="ARBA" id="ARBA00022490"/>
    </source>
</evidence>
<proteinExistence type="inferred from homology"/>
<evidence type="ECO:0000256" key="26">
    <source>
        <dbReference type="ARBA" id="ARBA00048180"/>
    </source>
</evidence>
<evidence type="ECO:0000256" key="24">
    <source>
        <dbReference type="ARBA" id="ARBA00047969"/>
    </source>
</evidence>
<evidence type="ECO:0000256" key="2">
    <source>
        <dbReference type="ARBA" id="ARBA00004569"/>
    </source>
</evidence>
<sequence>MDEAAREAGIRLADEVRALMVDLHRVEVSADALEAATEHLQAARHALDGPLRLRWYEIPSGGMDDETRARVAGQARDHSLFRGGRNPAAPPLRVTTEAADDGSTLVVGEVRVDRCHEGPPGRIHGGYLAGLFDDVLSGTVSLAGGRPAVTGRLRIRYRQATPIETDLRFEAWVDHAGGRRVLSRARCLVDGTVTAEAEALFVVVPPPEAT</sequence>
<dbReference type="SUPFAM" id="SSF54637">
    <property type="entry name" value="Thioesterase/thiol ester dehydrase-isomerase"/>
    <property type="match status" value="1"/>
</dbReference>
<protein>
    <recommendedName>
        <fullName evidence="20">Acyl-coenzyme A thioesterase THEM4</fullName>
        <ecNumber evidence="19">3.1.2.2</ecNumber>
    </recommendedName>
    <alternativeName>
        <fullName evidence="21">Thioesterase superfamily member 4</fullName>
    </alternativeName>
</protein>
<dbReference type="InterPro" id="IPR006683">
    <property type="entry name" value="Thioestr_dom"/>
</dbReference>
<feature type="domain" description="Thioesterase" evidence="27">
    <location>
        <begin position="121"/>
        <end position="182"/>
    </location>
</feature>
<gene>
    <name evidence="28" type="ORF">METZ01_LOCUS51199</name>
</gene>
<dbReference type="CDD" id="cd03443">
    <property type="entry name" value="PaaI_thioesterase"/>
    <property type="match status" value="1"/>
</dbReference>
<comment type="similarity">
    <text evidence="18">Belongs to the THEM4/THEM5 thioesterase family.</text>
</comment>
<evidence type="ECO:0000256" key="3">
    <source>
        <dbReference type="ARBA" id="ARBA00004632"/>
    </source>
</evidence>
<dbReference type="PANTHER" id="PTHR12418:SF19">
    <property type="entry name" value="ACYL-COENZYME A THIOESTERASE THEM4"/>
    <property type="match status" value="1"/>
</dbReference>
<accession>A0A381S2L7</accession>
<evidence type="ECO:0000256" key="23">
    <source>
        <dbReference type="ARBA" id="ARBA00047734"/>
    </source>
</evidence>
<evidence type="ECO:0000256" key="14">
    <source>
        <dbReference type="ARBA" id="ARBA00023136"/>
    </source>
</evidence>
<evidence type="ECO:0000256" key="11">
    <source>
        <dbReference type="ARBA" id="ARBA00022946"/>
    </source>
</evidence>
<comment type="catalytic activity">
    <reaction evidence="22">
        <text>octanoyl-CoA + H2O = octanoate + CoA + H(+)</text>
        <dbReference type="Rhea" id="RHEA:30143"/>
        <dbReference type="ChEBI" id="CHEBI:15377"/>
        <dbReference type="ChEBI" id="CHEBI:15378"/>
        <dbReference type="ChEBI" id="CHEBI:25646"/>
        <dbReference type="ChEBI" id="CHEBI:57287"/>
        <dbReference type="ChEBI" id="CHEBI:57386"/>
    </reaction>
    <physiologicalReaction direction="left-to-right" evidence="22">
        <dbReference type="Rhea" id="RHEA:30144"/>
    </physiologicalReaction>
</comment>
<comment type="catalytic activity">
    <reaction evidence="25">
        <text>dodecanoyl-CoA + H2O = dodecanoate + CoA + H(+)</text>
        <dbReference type="Rhea" id="RHEA:30135"/>
        <dbReference type="ChEBI" id="CHEBI:15377"/>
        <dbReference type="ChEBI" id="CHEBI:15378"/>
        <dbReference type="ChEBI" id="CHEBI:18262"/>
        <dbReference type="ChEBI" id="CHEBI:57287"/>
        <dbReference type="ChEBI" id="CHEBI:57375"/>
    </reaction>
    <physiologicalReaction direction="left-to-right" evidence="25">
        <dbReference type="Rhea" id="RHEA:30136"/>
    </physiologicalReaction>
</comment>
<keyword evidence="12" id="KW-0443">Lipid metabolism</keyword>
<evidence type="ECO:0000256" key="8">
    <source>
        <dbReference type="ARBA" id="ARBA00022792"/>
    </source>
</evidence>
<keyword evidence="10" id="KW-0276">Fatty acid metabolism</keyword>